<gene>
    <name evidence="2" type="primary">crtY</name>
    <name evidence="2" type="ORF">NEE01_09105</name>
</gene>
<dbReference type="Gene3D" id="3.50.50.60">
    <property type="entry name" value="FAD/NAD(P)-binding domain"/>
    <property type="match status" value="1"/>
</dbReference>
<dbReference type="InterPro" id="IPR010108">
    <property type="entry name" value="Lycopene_cyclase_b/e"/>
</dbReference>
<dbReference type="SUPFAM" id="SSF51905">
    <property type="entry name" value="FAD/NAD(P)-binding domain"/>
    <property type="match status" value="1"/>
</dbReference>
<dbReference type="GO" id="GO:0016705">
    <property type="term" value="F:oxidoreductase activity, acting on paired donors, with incorporation or reduction of molecular oxygen"/>
    <property type="evidence" value="ECO:0007669"/>
    <property type="project" value="InterPro"/>
</dbReference>
<keyword evidence="3" id="KW-1185">Reference proteome</keyword>
<comment type="similarity">
    <text evidence="1">Belongs to the lycopene cyclase family.</text>
</comment>
<accession>A0AA41Z8W2</accession>
<dbReference type="Proteomes" id="UP001165565">
    <property type="component" value="Unassembled WGS sequence"/>
</dbReference>
<reference evidence="2" key="1">
    <citation type="submission" date="2022-06" db="EMBL/GenBank/DDBJ databases">
        <title>Sphingomonas sp. nov. isolated from rhizosphere soil of tomato.</title>
        <authorList>
            <person name="Dong H."/>
            <person name="Gao R."/>
        </authorList>
    </citation>
    <scope>NUCLEOTIDE SEQUENCE</scope>
    <source>
        <strain evidence="2">MMSM24</strain>
    </source>
</reference>
<dbReference type="InterPro" id="IPR036188">
    <property type="entry name" value="FAD/NAD-bd_sf"/>
</dbReference>
<evidence type="ECO:0000313" key="2">
    <source>
        <dbReference type="EMBL" id="MCW6534942.1"/>
    </source>
</evidence>
<dbReference type="EMBL" id="JANFAV010000005">
    <property type="protein sequence ID" value="MCW6534942.1"/>
    <property type="molecule type" value="Genomic_DNA"/>
</dbReference>
<evidence type="ECO:0000256" key="1">
    <source>
        <dbReference type="ARBA" id="ARBA00006599"/>
    </source>
</evidence>
<dbReference type="NCBIfam" id="TIGR01789">
    <property type="entry name" value="lycopene_cycl"/>
    <property type="match status" value="1"/>
</dbReference>
<sequence>MAATHGCDIAIVGGGLSGSLIALALAAKRPDLSLRLIEAGETIGGDRLWSFLDADVARADRWLLTSLIVHAWPVYDVAFPGQARALRHPCYAITGERLDLVVRAQLSPDAVMTGRKVLGCSPHSVTLAGGERIEAKGVIDARGAGDLSALDIGWRKFLARELEIAGGHGLDQPILADATVTQHDGYRFVRCLPLSPTRVLVEDNYCSDNAALNAGALNRRIEVYAESRGWQASEAGREERGTLPLAIGGDFDALWRAGGARVAKAGTRAGLFHPSTGRSLPDAVRLAVLIADTPDLSGDSLYALTLDYARARWAERRFYRLFNALMFRAAGSEARYRVAAWLYRQPAGLISRFHAARCTFSDRARMLRGKPPVPFWRAVKLARRIE</sequence>
<organism evidence="2 3">
    <name type="scientific">Sphingomonas lycopersici</name>
    <dbReference type="NCBI Taxonomy" id="2951807"/>
    <lineage>
        <taxon>Bacteria</taxon>
        <taxon>Pseudomonadati</taxon>
        <taxon>Pseudomonadota</taxon>
        <taxon>Alphaproteobacteria</taxon>
        <taxon>Sphingomonadales</taxon>
        <taxon>Sphingomonadaceae</taxon>
        <taxon>Sphingomonas</taxon>
    </lineage>
</organism>
<dbReference type="AlphaFoldDB" id="A0AA41Z8W2"/>
<comment type="caution">
    <text evidence="2">The sequence shown here is derived from an EMBL/GenBank/DDBJ whole genome shotgun (WGS) entry which is preliminary data.</text>
</comment>
<evidence type="ECO:0000313" key="3">
    <source>
        <dbReference type="Proteomes" id="UP001165565"/>
    </source>
</evidence>
<dbReference type="NCBIfam" id="TIGR01790">
    <property type="entry name" value="carotene-cycl"/>
    <property type="match status" value="1"/>
</dbReference>
<protein>
    <submittedName>
        <fullName evidence="2">Lycopene beta-cyclase CrtY</fullName>
        <ecNumber evidence="2">5.5.1.19</ecNumber>
    </submittedName>
</protein>
<keyword evidence="2" id="KW-0413">Isomerase</keyword>
<dbReference type="InterPro" id="IPR008461">
    <property type="entry name" value="CrtY"/>
</dbReference>
<dbReference type="GO" id="GO:0016117">
    <property type="term" value="P:carotenoid biosynthetic process"/>
    <property type="evidence" value="ECO:0007669"/>
    <property type="project" value="InterPro"/>
</dbReference>
<proteinExistence type="inferred from homology"/>
<dbReference type="EC" id="5.5.1.19" evidence="2"/>
<dbReference type="GO" id="GO:0045436">
    <property type="term" value="F:lycopene beta cyclase activity"/>
    <property type="evidence" value="ECO:0007669"/>
    <property type="project" value="InterPro"/>
</dbReference>
<dbReference type="RefSeq" id="WP_265268729.1">
    <property type="nucleotide sequence ID" value="NZ_JANFAV010000005.1"/>
</dbReference>
<dbReference type="Pfam" id="PF05834">
    <property type="entry name" value="Lycopene_cycl"/>
    <property type="match status" value="1"/>
</dbReference>
<name>A0AA41Z8W2_9SPHN</name>